<comment type="caution">
    <text evidence="1">The sequence shown here is derived from an EMBL/GenBank/DDBJ whole genome shotgun (WGS) entry which is preliminary data.</text>
</comment>
<reference evidence="1 2" key="1">
    <citation type="journal article" date="2021" name="Hortic Res">
        <title>High-quality reference genome and annotation aids understanding of berry development for evergreen blueberry (Vaccinium darrowii).</title>
        <authorList>
            <person name="Yu J."/>
            <person name="Hulse-Kemp A.M."/>
            <person name="Babiker E."/>
            <person name="Staton M."/>
        </authorList>
    </citation>
    <scope>NUCLEOTIDE SEQUENCE [LARGE SCALE GENOMIC DNA]</scope>
    <source>
        <strain evidence="2">cv. NJ 8807/NJ 8810</strain>
        <tissue evidence="1">Young leaf</tissue>
    </source>
</reference>
<dbReference type="EMBL" id="CM037152">
    <property type="protein sequence ID" value="KAH7836296.1"/>
    <property type="molecule type" value="Genomic_DNA"/>
</dbReference>
<dbReference type="Proteomes" id="UP000828048">
    <property type="component" value="Chromosome 2"/>
</dbReference>
<proteinExistence type="predicted"/>
<organism evidence="1 2">
    <name type="scientific">Vaccinium darrowii</name>
    <dbReference type="NCBI Taxonomy" id="229202"/>
    <lineage>
        <taxon>Eukaryota</taxon>
        <taxon>Viridiplantae</taxon>
        <taxon>Streptophyta</taxon>
        <taxon>Embryophyta</taxon>
        <taxon>Tracheophyta</taxon>
        <taxon>Spermatophyta</taxon>
        <taxon>Magnoliopsida</taxon>
        <taxon>eudicotyledons</taxon>
        <taxon>Gunneridae</taxon>
        <taxon>Pentapetalae</taxon>
        <taxon>asterids</taxon>
        <taxon>Ericales</taxon>
        <taxon>Ericaceae</taxon>
        <taxon>Vaccinioideae</taxon>
        <taxon>Vaccinieae</taxon>
        <taxon>Vaccinium</taxon>
    </lineage>
</organism>
<protein>
    <submittedName>
        <fullName evidence="1">Uncharacterized protein</fullName>
    </submittedName>
</protein>
<name>A0ACB7X700_9ERIC</name>
<gene>
    <name evidence="1" type="ORF">Vadar_034383</name>
</gene>
<sequence length="163" mass="18690">MLQQTDTTPKIPFNSSNDTSEIIERRIISEDEDAGSYCDAVYESILVGSWRLSTLPFLFFVMSSVPIFYVLDLPLFIEALLLLCFIYKHFRLKKQSWVENLVIQNVKLSSALSQCNPKDELVEIHAKMAQEALAGWEKAESEVMSLKEELHDVKRRRMAGEEG</sequence>
<evidence type="ECO:0000313" key="1">
    <source>
        <dbReference type="EMBL" id="KAH7836296.1"/>
    </source>
</evidence>
<evidence type="ECO:0000313" key="2">
    <source>
        <dbReference type="Proteomes" id="UP000828048"/>
    </source>
</evidence>
<keyword evidence="2" id="KW-1185">Reference proteome</keyword>
<accession>A0ACB7X700</accession>